<evidence type="ECO:0000256" key="5">
    <source>
        <dbReference type="ARBA" id="ARBA00022777"/>
    </source>
</evidence>
<evidence type="ECO:0000256" key="7">
    <source>
        <dbReference type="ARBA" id="ARBA00047292"/>
    </source>
</evidence>
<dbReference type="PANTHER" id="PTHR24353">
    <property type="entry name" value="CYCLIC NUCLEOTIDE-DEPENDENT PROTEIN KINASE"/>
    <property type="match status" value="1"/>
</dbReference>
<evidence type="ECO:0000313" key="14">
    <source>
        <dbReference type="Proteomes" id="UP001367676"/>
    </source>
</evidence>
<dbReference type="Gene3D" id="3.30.200.20">
    <property type="entry name" value="Phosphorylase Kinase, domain 1"/>
    <property type="match status" value="1"/>
</dbReference>
<proteinExistence type="inferred from homology"/>
<reference evidence="13 14" key="1">
    <citation type="submission" date="2024-03" db="EMBL/GenBank/DDBJ databases">
        <title>Adaptation during the transition from Ophiocordyceps entomopathogen to insect associate is accompanied by gene loss and intensified selection.</title>
        <authorList>
            <person name="Ward C.M."/>
            <person name="Onetto C.A."/>
            <person name="Borneman A.R."/>
        </authorList>
    </citation>
    <scope>NUCLEOTIDE SEQUENCE [LARGE SCALE GENOMIC DNA]</scope>
    <source>
        <strain evidence="13">AWRI1</strain>
        <tissue evidence="13">Single Adult Female</tissue>
    </source>
</reference>
<dbReference type="PROSITE" id="PS50011">
    <property type="entry name" value="PROTEIN_KINASE_DOM"/>
    <property type="match status" value="1"/>
</dbReference>
<keyword evidence="2 10" id="KW-0723">Serine/threonine-protein kinase</keyword>
<dbReference type="PANTHER" id="PTHR24353:SF153">
    <property type="entry name" value="CAMP-DEPENDENT PROTEIN KINASE CATALYTIC SUBUNIT 1"/>
    <property type="match status" value="1"/>
</dbReference>
<name>A0AAN9T7G5_9HEMI</name>
<evidence type="ECO:0000256" key="8">
    <source>
        <dbReference type="ARBA" id="ARBA00047454"/>
    </source>
</evidence>
<dbReference type="EC" id="2.7.11.11" evidence="1"/>
<feature type="domain" description="Protein kinase" evidence="11">
    <location>
        <begin position="53"/>
        <end position="306"/>
    </location>
</feature>
<comment type="catalytic activity">
    <reaction evidence="8">
        <text>L-seryl-[protein] + ATP = O-phospho-L-seryl-[protein] + ADP + H(+)</text>
        <dbReference type="Rhea" id="RHEA:17989"/>
        <dbReference type="Rhea" id="RHEA-COMP:9863"/>
        <dbReference type="Rhea" id="RHEA-COMP:11604"/>
        <dbReference type="ChEBI" id="CHEBI:15378"/>
        <dbReference type="ChEBI" id="CHEBI:29999"/>
        <dbReference type="ChEBI" id="CHEBI:30616"/>
        <dbReference type="ChEBI" id="CHEBI:83421"/>
        <dbReference type="ChEBI" id="CHEBI:456216"/>
        <dbReference type="EC" id="2.7.11.11"/>
    </reaction>
</comment>
<dbReference type="Pfam" id="PF00069">
    <property type="entry name" value="Pkinase"/>
    <property type="match status" value="1"/>
</dbReference>
<dbReference type="SUPFAM" id="SSF56112">
    <property type="entry name" value="Protein kinase-like (PK-like)"/>
    <property type="match status" value="1"/>
</dbReference>
<dbReference type="PROSITE" id="PS00108">
    <property type="entry name" value="PROTEIN_KINASE_ST"/>
    <property type="match status" value="1"/>
</dbReference>
<dbReference type="Proteomes" id="UP001367676">
    <property type="component" value="Unassembled WGS sequence"/>
</dbReference>
<dbReference type="InterPro" id="IPR000719">
    <property type="entry name" value="Prot_kinase_dom"/>
</dbReference>
<dbReference type="InterPro" id="IPR008271">
    <property type="entry name" value="Ser/Thr_kinase_AS"/>
</dbReference>
<dbReference type="InterPro" id="IPR011009">
    <property type="entry name" value="Kinase-like_dom_sf"/>
</dbReference>
<keyword evidence="6 9" id="KW-0067">ATP-binding</keyword>
<gene>
    <name evidence="13" type="ORF">V9T40_012246</name>
</gene>
<dbReference type="GO" id="GO:0005634">
    <property type="term" value="C:nucleus"/>
    <property type="evidence" value="ECO:0007669"/>
    <property type="project" value="TreeGrafter"/>
</dbReference>
<feature type="domain" description="AGC-kinase C-terminal" evidence="12">
    <location>
        <begin position="307"/>
        <end position="359"/>
    </location>
</feature>
<dbReference type="GO" id="GO:0005952">
    <property type="term" value="C:cAMP-dependent protein kinase complex"/>
    <property type="evidence" value="ECO:0007669"/>
    <property type="project" value="TreeGrafter"/>
</dbReference>
<protein>
    <recommendedName>
        <fullName evidence="1">cAMP-dependent protein kinase</fullName>
        <ecNumber evidence="1">2.7.11.11</ecNumber>
    </recommendedName>
</protein>
<keyword evidence="4 9" id="KW-0547">Nucleotide-binding</keyword>
<dbReference type="PROSITE" id="PS00107">
    <property type="entry name" value="PROTEIN_KINASE_ATP"/>
    <property type="match status" value="1"/>
</dbReference>
<dbReference type="SMART" id="SM00133">
    <property type="entry name" value="S_TK_X"/>
    <property type="match status" value="1"/>
</dbReference>
<keyword evidence="5" id="KW-0418">Kinase</keyword>
<dbReference type="InterPro" id="IPR017441">
    <property type="entry name" value="Protein_kinase_ATP_BS"/>
</dbReference>
<accession>A0AAN9T7G5</accession>
<evidence type="ECO:0000259" key="11">
    <source>
        <dbReference type="PROSITE" id="PS50011"/>
    </source>
</evidence>
<dbReference type="EMBL" id="JBBCAQ010000036">
    <property type="protein sequence ID" value="KAK7575960.1"/>
    <property type="molecule type" value="Genomic_DNA"/>
</dbReference>
<evidence type="ECO:0000256" key="2">
    <source>
        <dbReference type="ARBA" id="ARBA00022527"/>
    </source>
</evidence>
<dbReference type="SMART" id="SM00220">
    <property type="entry name" value="S_TKc"/>
    <property type="match status" value="1"/>
</dbReference>
<comment type="caution">
    <text evidence="13">The sequence shown here is derived from an EMBL/GenBank/DDBJ whole genome shotgun (WGS) entry which is preliminary data.</text>
</comment>
<sequence length="359" mass="42046">MTRWFQNLSSTFQQLSEPSPSQNPLLPILTKAKERVERKWAADAKNTAALSDFELVRTLGSGTFGRVMLVRYMSAEIKPYYAMKIMTKRKIMRANHLRHAVNERKILSSIKYPFVVNYLHHFKDNGHVFLVMEYVAGGDMFTHLRKLRKFDEELARFYAAQVVLAFEYLHFVGIVYRDLKPENVMIDKTGFLKITDFGFAKKIDDKRTDTMCGTPEYYAPEMVKNHSYTYSVDWWTLGVLIFEMTDGRPPFRSSNVLKLFQLILENSIAFPDFFSSSLKSIIQNLTKSERTKRLNSAATIKAHKFFEKVDWMALYKRSMTPPYTPNVYSESDTHNFEKQTEEKLENYPDELYAEEFTDF</sequence>
<keyword evidence="14" id="KW-1185">Reference proteome</keyword>
<evidence type="ECO:0000256" key="3">
    <source>
        <dbReference type="ARBA" id="ARBA00022679"/>
    </source>
</evidence>
<evidence type="ECO:0000259" key="12">
    <source>
        <dbReference type="PROSITE" id="PS51285"/>
    </source>
</evidence>
<dbReference type="InterPro" id="IPR000961">
    <property type="entry name" value="AGC-kinase_C"/>
</dbReference>
<evidence type="ECO:0000256" key="9">
    <source>
        <dbReference type="PROSITE-ProRule" id="PRU10141"/>
    </source>
</evidence>
<dbReference type="GO" id="GO:0005829">
    <property type="term" value="C:cytosol"/>
    <property type="evidence" value="ECO:0007669"/>
    <property type="project" value="TreeGrafter"/>
</dbReference>
<organism evidence="13 14">
    <name type="scientific">Parthenolecanium corni</name>
    <dbReference type="NCBI Taxonomy" id="536013"/>
    <lineage>
        <taxon>Eukaryota</taxon>
        <taxon>Metazoa</taxon>
        <taxon>Ecdysozoa</taxon>
        <taxon>Arthropoda</taxon>
        <taxon>Hexapoda</taxon>
        <taxon>Insecta</taxon>
        <taxon>Pterygota</taxon>
        <taxon>Neoptera</taxon>
        <taxon>Paraneoptera</taxon>
        <taxon>Hemiptera</taxon>
        <taxon>Sternorrhyncha</taxon>
        <taxon>Coccoidea</taxon>
        <taxon>Coccidae</taxon>
        <taxon>Parthenolecanium</taxon>
    </lineage>
</organism>
<evidence type="ECO:0000313" key="13">
    <source>
        <dbReference type="EMBL" id="KAK7575960.1"/>
    </source>
</evidence>
<dbReference type="FunFam" id="1.10.510.10:FF:000008">
    <property type="entry name" value="Non-specific serine/threonine protein kinase"/>
    <property type="match status" value="1"/>
</dbReference>
<dbReference type="Gene3D" id="1.10.510.10">
    <property type="entry name" value="Transferase(Phosphotransferase) domain 1"/>
    <property type="match status" value="1"/>
</dbReference>
<evidence type="ECO:0000256" key="1">
    <source>
        <dbReference type="ARBA" id="ARBA00012444"/>
    </source>
</evidence>
<evidence type="ECO:0000256" key="10">
    <source>
        <dbReference type="RuleBase" id="RU000304"/>
    </source>
</evidence>
<dbReference type="PROSITE" id="PS51285">
    <property type="entry name" value="AGC_KINASE_CTER"/>
    <property type="match status" value="1"/>
</dbReference>
<dbReference type="AlphaFoldDB" id="A0AAN9T7G5"/>
<evidence type="ECO:0000256" key="6">
    <source>
        <dbReference type="ARBA" id="ARBA00022840"/>
    </source>
</evidence>
<keyword evidence="3" id="KW-0808">Transferase</keyword>
<comment type="similarity">
    <text evidence="10">Belongs to the protein kinase superfamily.</text>
</comment>
<dbReference type="GO" id="GO:0004691">
    <property type="term" value="F:cAMP-dependent protein kinase activity"/>
    <property type="evidence" value="ECO:0007669"/>
    <property type="project" value="UniProtKB-EC"/>
</dbReference>
<dbReference type="GO" id="GO:0005524">
    <property type="term" value="F:ATP binding"/>
    <property type="evidence" value="ECO:0007669"/>
    <property type="project" value="UniProtKB-UniRule"/>
</dbReference>
<feature type="binding site" evidence="9">
    <location>
        <position position="84"/>
    </location>
    <ligand>
        <name>ATP</name>
        <dbReference type="ChEBI" id="CHEBI:30616"/>
    </ligand>
</feature>
<comment type="catalytic activity">
    <reaction evidence="7">
        <text>L-threonyl-[protein] + ATP = O-phospho-L-threonyl-[protein] + ADP + H(+)</text>
        <dbReference type="Rhea" id="RHEA:46608"/>
        <dbReference type="Rhea" id="RHEA-COMP:11060"/>
        <dbReference type="Rhea" id="RHEA-COMP:11605"/>
        <dbReference type="ChEBI" id="CHEBI:15378"/>
        <dbReference type="ChEBI" id="CHEBI:30013"/>
        <dbReference type="ChEBI" id="CHEBI:30616"/>
        <dbReference type="ChEBI" id="CHEBI:61977"/>
        <dbReference type="ChEBI" id="CHEBI:456216"/>
        <dbReference type="EC" id="2.7.11.11"/>
    </reaction>
</comment>
<evidence type="ECO:0000256" key="4">
    <source>
        <dbReference type="ARBA" id="ARBA00022741"/>
    </source>
</evidence>